<organism evidence="2 3">
    <name type="scientific">Sphingobium yanoikuyae</name>
    <name type="common">Sphingomonas yanoikuyae</name>
    <dbReference type="NCBI Taxonomy" id="13690"/>
    <lineage>
        <taxon>Bacteria</taxon>
        <taxon>Pseudomonadati</taxon>
        <taxon>Pseudomonadota</taxon>
        <taxon>Alphaproteobacteria</taxon>
        <taxon>Sphingomonadales</taxon>
        <taxon>Sphingomonadaceae</taxon>
        <taxon>Sphingobium</taxon>
    </lineage>
</organism>
<dbReference type="Pfam" id="PF05168">
    <property type="entry name" value="HEPN"/>
    <property type="match status" value="1"/>
</dbReference>
<feature type="domain" description="HEPN" evidence="1">
    <location>
        <begin position="274"/>
        <end position="363"/>
    </location>
</feature>
<dbReference type="RefSeq" id="WP_279776309.1">
    <property type="nucleotide sequence ID" value="NZ_JAOCKX010000051.1"/>
</dbReference>
<dbReference type="Proteomes" id="UP001162318">
    <property type="component" value="Unassembled WGS sequence"/>
</dbReference>
<gene>
    <name evidence="2" type="ORF">N5J77_24010</name>
</gene>
<reference evidence="2" key="1">
    <citation type="submission" date="2022-09" db="EMBL/GenBank/DDBJ databases">
        <title>Intensive care unit water sources are persistently colonized with multi-drug resistant bacteria and are the site of extensive horizontal gene transfer of antibiotic resistance genes.</title>
        <authorList>
            <person name="Diorio-Toth L."/>
        </authorList>
    </citation>
    <scope>NUCLEOTIDE SEQUENCE</scope>
    <source>
        <strain evidence="2">GD03659</strain>
    </source>
</reference>
<dbReference type="EMBL" id="JAOCKX010000051">
    <property type="protein sequence ID" value="MDH2134203.1"/>
    <property type="molecule type" value="Genomic_DNA"/>
</dbReference>
<name>A0AA43BCC6_SPHYA</name>
<dbReference type="InterPro" id="IPR007842">
    <property type="entry name" value="HEPN_dom"/>
</dbReference>
<protein>
    <submittedName>
        <fullName evidence="2">HEPN domain-containing protein</fullName>
    </submittedName>
</protein>
<evidence type="ECO:0000259" key="1">
    <source>
        <dbReference type="Pfam" id="PF05168"/>
    </source>
</evidence>
<accession>A0AA43BCC6</accession>
<dbReference type="AlphaFoldDB" id="A0AA43BCC6"/>
<evidence type="ECO:0000313" key="2">
    <source>
        <dbReference type="EMBL" id="MDH2134203.1"/>
    </source>
</evidence>
<comment type="caution">
    <text evidence="2">The sequence shown here is derived from an EMBL/GenBank/DDBJ whole genome shotgun (WGS) entry which is preliminary data.</text>
</comment>
<proteinExistence type="predicted"/>
<evidence type="ECO:0000313" key="3">
    <source>
        <dbReference type="Proteomes" id="UP001162318"/>
    </source>
</evidence>
<dbReference type="Gene3D" id="1.20.120.330">
    <property type="entry name" value="Nucleotidyltransferases domain 2"/>
    <property type="match status" value="1"/>
</dbReference>
<sequence length="407" mass="45819">MHESRGDDAPSLSGRTGDHVTVEEFEKLRQRVPPRVMHLCPHDRIAIERTTRILCACLDDGQERAFGYGSLYWLMLVGDNADPQKIDKHQLELSKFELWAFVDPEFNKGRARHLDEARHIIKAEVDHLATITLSIFTIDEPKRFRVEDNHFLTDRYDTGIVLYDRAMDGPREPKAQARFDRITAAAMRLPEPQHSAFAWYRRHGLGTVKGLAKCTRSSAKEEMHLAQAFGKLLGCIGDDALPHSLRPGARNHPSHNLNLYHRPQDFDRILAVSHYRHALYFLETAEETLPKYGLDVLVRHAAYATEFGLKAILLKAGYHDHLIRRQIGLDLEHALLDALRNGLPEPSPDLMRLIGPLSRYHSQGRTPELARAVGAAVPPDEIVGTVCALIRSVGLVTGYEGLPADTG</sequence>